<keyword evidence="2" id="KW-0472">Membrane</keyword>
<feature type="transmembrane region" description="Helical" evidence="2">
    <location>
        <begin position="180"/>
        <end position="201"/>
    </location>
</feature>
<feature type="transmembrane region" description="Helical" evidence="2">
    <location>
        <begin position="97"/>
        <end position="115"/>
    </location>
</feature>
<sequence length="330" mass="34508">MSVSQPYPQTYPQQGAPAPAPGYAPQPGYPPQGQMPGQGPGPMPGQMPGGQMPGQFQGQPPVQPPRTPTMAGAAERPNLLHALASESTKLWTTRSTLWLLICATLSMPVVDFAISSHYAGLDQVLRSQFTTDSSISALTALLLYVPLGVMVITTEYSSGMIRNIFTACPRRARVLTAKTLMLFVGTLVTTTLLSALSLFVSHAMLPGNFGEPVANSDVLTTAFRCGIYLTLATMFSYGLGAILKRSAPAILIMMAAIFVPFVVAVVTGAAPGSLGEKLMDYSLISGLLSQFNPQDAPATGPSATGILIYLAIAAAAAIGGAYALVLTRDT</sequence>
<gene>
    <name evidence="3" type="ORF">I2501_07865</name>
</gene>
<organism evidence="3 4">
    <name type="scientific">Streptacidiphilus fuscans</name>
    <dbReference type="NCBI Taxonomy" id="2789292"/>
    <lineage>
        <taxon>Bacteria</taxon>
        <taxon>Bacillati</taxon>
        <taxon>Actinomycetota</taxon>
        <taxon>Actinomycetes</taxon>
        <taxon>Kitasatosporales</taxon>
        <taxon>Streptomycetaceae</taxon>
        <taxon>Streptacidiphilus</taxon>
    </lineage>
</organism>
<dbReference type="Proteomes" id="UP000657385">
    <property type="component" value="Unassembled WGS sequence"/>
</dbReference>
<feature type="transmembrane region" description="Helical" evidence="2">
    <location>
        <begin position="306"/>
        <end position="326"/>
    </location>
</feature>
<evidence type="ECO:0000256" key="2">
    <source>
        <dbReference type="SAM" id="Phobius"/>
    </source>
</evidence>
<keyword evidence="4" id="KW-1185">Reference proteome</keyword>
<name>A0A931FDA4_9ACTN</name>
<dbReference type="Pfam" id="PF12730">
    <property type="entry name" value="ABC2_membrane_4"/>
    <property type="match status" value="1"/>
</dbReference>
<accession>A0A931FDA4</accession>
<proteinExistence type="predicted"/>
<dbReference type="EMBL" id="JADPRT010000003">
    <property type="protein sequence ID" value="MBF9067955.1"/>
    <property type="molecule type" value="Genomic_DNA"/>
</dbReference>
<keyword evidence="2" id="KW-1133">Transmembrane helix</keyword>
<evidence type="ECO:0000256" key="1">
    <source>
        <dbReference type="SAM" id="MobiDB-lite"/>
    </source>
</evidence>
<feature type="transmembrane region" description="Helical" evidence="2">
    <location>
        <begin position="135"/>
        <end position="153"/>
    </location>
</feature>
<feature type="transmembrane region" description="Helical" evidence="2">
    <location>
        <begin position="250"/>
        <end position="270"/>
    </location>
</feature>
<comment type="caution">
    <text evidence="3">The sequence shown here is derived from an EMBL/GenBank/DDBJ whole genome shotgun (WGS) entry which is preliminary data.</text>
</comment>
<keyword evidence="2" id="KW-0812">Transmembrane</keyword>
<evidence type="ECO:0000313" key="4">
    <source>
        <dbReference type="Proteomes" id="UP000657385"/>
    </source>
</evidence>
<dbReference type="SUPFAM" id="SSF81995">
    <property type="entry name" value="beta-sandwich domain of Sec23/24"/>
    <property type="match status" value="1"/>
</dbReference>
<dbReference type="AlphaFoldDB" id="A0A931FDA4"/>
<feature type="compositionally biased region" description="Pro residues" evidence="1">
    <location>
        <begin position="18"/>
        <end position="30"/>
    </location>
</feature>
<protein>
    <submittedName>
        <fullName evidence="3">ABC transporter permease</fullName>
    </submittedName>
</protein>
<dbReference type="RefSeq" id="WP_196193142.1">
    <property type="nucleotide sequence ID" value="NZ_JADPRT010000003.1"/>
</dbReference>
<feature type="region of interest" description="Disordered" evidence="1">
    <location>
        <begin position="1"/>
        <end position="72"/>
    </location>
</feature>
<evidence type="ECO:0000313" key="3">
    <source>
        <dbReference type="EMBL" id="MBF9067955.1"/>
    </source>
</evidence>
<feature type="transmembrane region" description="Helical" evidence="2">
    <location>
        <begin position="221"/>
        <end position="243"/>
    </location>
</feature>
<reference evidence="3" key="1">
    <citation type="submission" date="2020-11" db="EMBL/GenBank/DDBJ databases">
        <title>Isolation and identification of active actinomycetes.</title>
        <authorList>
            <person name="Yu B."/>
        </authorList>
    </citation>
    <scope>NUCLEOTIDE SEQUENCE</scope>
    <source>
        <strain evidence="3">NEAU-YB345</strain>
    </source>
</reference>
<feature type="compositionally biased region" description="Low complexity" evidence="1">
    <location>
        <begin position="1"/>
        <end position="17"/>
    </location>
</feature>